<dbReference type="PANTHER" id="PTHR42792">
    <property type="entry name" value="FLAGELLIN"/>
    <property type="match status" value="1"/>
</dbReference>
<protein>
    <submittedName>
        <fullName evidence="2">Flagellar hook-associated protein 3 FlgL</fullName>
    </submittedName>
</protein>
<gene>
    <name evidence="2" type="ORF">CLV27_0597</name>
</gene>
<dbReference type="RefSeq" id="WP_132525665.1">
    <property type="nucleotide sequence ID" value="NZ_SMFV01000002.1"/>
</dbReference>
<proteinExistence type="predicted"/>
<reference evidence="2 3" key="1">
    <citation type="submission" date="2019-03" db="EMBL/GenBank/DDBJ databases">
        <title>Genomic Encyclopedia of Archaeal and Bacterial Type Strains, Phase II (KMG-II): from individual species to whole genera.</title>
        <authorList>
            <person name="Goeker M."/>
        </authorList>
    </citation>
    <scope>NUCLEOTIDE SEQUENCE [LARGE SCALE GENOMIC DNA]</scope>
    <source>
        <strain evidence="2 3">DSM 24425</strain>
    </source>
</reference>
<dbReference type="InterPro" id="IPR001029">
    <property type="entry name" value="Flagellin_N"/>
</dbReference>
<dbReference type="Pfam" id="PF00669">
    <property type="entry name" value="Flagellin_N"/>
    <property type="match status" value="1"/>
</dbReference>
<dbReference type="SUPFAM" id="SSF64518">
    <property type="entry name" value="Phase 1 flagellin"/>
    <property type="match status" value="1"/>
</dbReference>
<keyword evidence="2" id="KW-0966">Cell projection</keyword>
<dbReference type="GO" id="GO:0005198">
    <property type="term" value="F:structural molecule activity"/>
    <property type="evidence" value="ECO:0007669"/>
    <property type="project" value="InterPro"/>
</dbReference>
<keyword evidence="3" id="KW-1185">Reference proteome</keyword>
<keyword evidence="2" id="KW-0282">Flagellum</keyword>
<dbReference type="Proteomes" id="UP000295777">
    <property type="component" value="Unassembled WGS sequence"/>
</dbReference>
<dbReference type="GO" id="GO:0009424">
    <property type="term" value="C:bacterial-type flagellum hook"/>
    <property type="evidence" value="ECO:0007669"/>
    <property type="project" value="InterPro"/>
</dbReference>
<feature type="domain" description="Flagellin N-terminal" evidence="1">
    <location>
        <begin position="20"/>
        <end position="140"/>
    </location>
</feature>
<dbReference type="Gene3D" id="1.20.1330.10">
    <property type="entry name" value="f41 fragment of flagellin, N-terminal domain"/>
    <property type="match status" value="1"/>
</dbReference>
<dbReference type="PANTHER" id="PTHR42792:SF1">
    <property type="entry name" value="FLAGELLAR HOOK-ASSOCIATED PROTEIN 3"/>
    <property type="match status" value="1"/>
</dbReference>
<dbReference type="InterPro" id="IPR001492">
    <property type="entry name" value="Flagellin"/>
</dbReference>
<dbReference type="GO" id="GO:0071973">
    <property type="term" value="P:bacterial-type flagellum-dependent cell motility"/>
    <property type="evidence" value="ECO:0007669"/>
    <property type="project" value="InterPro"/>
</dbReference>
<keyword evidence="2" id="KW-0969">Cilium</keyword>
<name>A0A4V2PDH8_9BACT</name>
<evidence type="ECO:0000313" key="3">
    <source>
        <dbReference type="Proteomes" id="UP000295777"/>
    </source>
</evidence>
<dbReference type="NCBIfam" id="TIGR02550">
    <property type="entry name" value="flagell_flgL"/>
    <property type="match status" value="1"/>
</dbReference>
<comment type="caution">
    <text evidence="2">The sequence shown here is derived from an EMBL/GenBank/DDBJ whole genome shotgun (WGS) entry which is preliminary data.</text>
</comment>
<organism evidence="2 3">
    <name type="scientific">Phorcysia thermohydrogeniphila</name>
    <dbReference type="NCBI Taxonomy" id="936138"/>
    <lineage>
        <taxon>Bacteria</taxon>
        <taxon>Pseudomonadati</taxon>
        <taxon>Aquificota</taxon>
        <taxon>Aquificia</taxon>
        <taxon>Desulfurobacteriales</taxon>
        <taxon>Desulfurobacteriaceae</taxon>
        <taxon>Phorcysia</taxon>
    </lineage>
</organism>
<accession>A0A4V2PDH8</accession>
<dbReference type="AlphaFoldDB" id="A0A4V2PDH8"/>
<dbReference type="OrthoDB" id="9768249at2"/>
<evidence type="ECO:0000313" key="2">
    <source>
        <dbReference type="EMBL" id="TCK05176.1"/>
    </source>
</evidence>
<dbReference type="InterPro" id="IPR013384">
    <property type="entry name" value="Flagell_FlgL"/>
</dbReference>
<evidence type="ECO:0000259" key="1">
    <source>
        <dbReference type="Pfam" id="PF00669"/>
    </source>
</evidence>
<dbReference type="EMBL" id="SMFV01000002">
    <property type="protein sequence ID" value="TCK05176.1"/>
    <property type="molecule type" value="Genomic_DNA"/>
</dbReference>
<sequence length="316" mass="35154">MRVPDLKFFDILIKYDRKRSVDLTRKTEELSSGKALLYPSDSPVDYARVIRLKNIVSGFERFNRNIDLTQNILETAESVLGTVVNTAQTVRVKIVQLLNTGVLNEEDAKVMVDYLESIKDYIIQQGNTKIGDSYLFGGVKTQEAPFSSDGSYNGETTETTVPVANGVTVNTNFNGKNYFGVNSASGSGKILIVEVLDTIITLIKNGEYSQLNTYEIDVDLDGSGTPTKMKLLDAFDAGLSKIMEYRSIIGTKIATVENLRIQNESLRVHYSNLISKIEDTDYAAAISEYEKAKTAYEALIAAIQQTKDLSLLKFYR</sequence>